<feature type="domain" description="Beta/gamma crystallin 'Greek key'" evidence="3">
    <location>
        <begin position="293"/>
        <end position="337"/>
    </location>
</feature>
<dbReference type="InterPro" id="IPR053183">
    <property type="entry name" value="ASL1"/>
</dbReference>
<dbReference type="RefSeq" id="WP_183276095.1">
    <property type="nucleotide sequence ID" value="NZ_BLZR01000001.1"/>
</dbReference>
<evidence type="ECO:0000259" key="3">
    <source>
        <dbReference type="PROSITE" id="PS50915"/>
    </source>
</evidence>
<dbReference type="SMART" id="SM00247">
    <property type="entry name" value="XTALbg"/>
    <property type="match status" value="1"/>
</dbReference>
<dbReference type="Proteomes" id="UP000580568">
    <property type="component" value="Unassembled WGS sequence"/>
</dbReference>
<keyword evidence="2" id="KW-0677">Repeat</keyword>
<comment type="caution">
    <text evidence="4">The sequence shown here is derived from an EMBL/GenBank/DDBJ whole genome shotgun (WGS) entry which is preliminary data.</text>
</comment>
<dbReference type="PANTHER" id="PTHR34154:SF3">
    <property type="entry name" value="ALKALI-SENSITIVE LINKAGE PROTEIN 1"/>
    <property type="match status" value="1"/>
</dbReference>
<name>A0A6V8SBC9_9CLOT</name>
<reference evidence="4 5" key="1">
    <citation type="submission" date="2020-07" db="EMBL/GenBank/DDBJ databases">
        <title>A new beta-1,3-glucan-decomposing anaerobic bacterium isolated from anoxic soil subjected to biological soil disinfestation.</title>
        <authorList>
            <person name="Ueki A."/>
            <person name="Tonouchi A."/>
        </authorList>
    </citation>
    <scope>NUCLEOTIDE SEQUENCE [LARGE SCALE GENOMIC DNA]</scope>
    <source>
        <strain evidence="4 5">TW1</strain>
    </source>
</reference>
<protein>
    <recommendedName>
        <fullName evidence="3">Beta/gamma crystallin 'Greek key' domain-containing protein</fullName>
    </recommendedName>
</protein>
<organism evidence="4 5">
    <name type="scientific">Clostridium fungisolvens</name>
    <dbReference type="NCBI Taxonomy" id="1604897"/>
    <lineage>
        <taxon>Bacteria</taxon>
        <taxon>Bacillati</taxon>
        <taxon>Bacillota</taxon>
        <taxon>Clostridia</taxon>
        <taxon>Eubacteriales</taxon>
        <taxon>Clostridiaceae</taxon>
        <taxon>Clostridium</taxon>
    </lineage>
</organism>
<dbReference type="GO" id="GO:0071966">
    <property type="term" value="P:fungal-type cell wall polysaccharide metabolic process"/>
    <property type="evidence" value="ECO:0007669"/>
    <property type="project" value="TreeGrafter"/>
</dbReference>
<dbReference type="Pfam" id="PF11790">
    <property type="entry name" value="Glyco_hydro_cc"/>
    <property type="match status" value="1"/>
</dbReference>
<dbReference type="EMBL" id="BLZR01000001">
    <property type="protein sequence ID" value="GFP74544.1"/>
    <property type="molecule type" value="Genomic_DNA"/>
</dbReference>
<evidence type="ECO:0000313" key="4">
    <source>
        <dbReference type="EMBL" id="GFP74544.1"/>
    </source>
</evidence>
<dbReference type="InterPro" id="IPR024655">
    <property type="entry name" value="Asl1_glyco_hydro_catalytic"/>
</dbReference>
<dbReference type="InterPro" id="IPR001064">
    <property type="entry name" value="Beta/gamma_crystallin"/>
</dbReference>
<evidence type="ECO:0000256" key="1">
    <source>
        <dbReference type="ARBA" id="ARBA00009646"/>
    </source>
</evidence>
<dbReference type="SUPFAM" id="SSF51445">
    <property type="entry name" value="(Trans)glycosidases"/>
    <property type="match status" value="1"/>
</dbReference>
<gene>
    <name evidence="4" type="ORF">bsdtw1_00597</name>
</gene>
<dbReference type="Gene3D" id="3.20.20.80">
    <property type="entry name" value="Glycosidases"/>
    <property type="match status" value="1"/>
</dbReference>
<evidence type="ECO:0000256" key="2">
    <source>
        <dbReference type="ARBA" id="ARBA00022737"/>
    </source>
</evidence>
<accession>A0A6V8SBC9</accession>
<proteinExistence type="inferred from homology"/>
<dbReference type="InterPro" id="IPR017853">
    <property type="entry name" value="GH"/>
</dbReference>
<dbReference type="AlphaFoldDB" id="A0A6V8SBC9"/>
<keyword evidence="5" id="KW-1185">Reference proteome</keyword>
<comment type="similarity">
    <text evidence="1">Belongs to the beta/gamma-crystallin family.</text>
</comment>
<dbReference type="PANTHER" id="PTHR34154">
    <property type="entry name" value="ALKALI-SENSITIVE LINKAGE PROTEIN 1"/>
    <property type="match status" value="1"/>
</dbReference>
<dbReference type="PROSITE" id="PS50915">
    <property type="entry name" value="CRYSTALLIN_BETA_GAMMA"/>
    <property type="match status" value="1"/>
</dbReference>
<sequence>MITKVFKKRSLLLSLASLVVIGQVGIFGVFKPEKALAVGSVSKKGVASNYYCNNNLTKLSDLNVGWFYNWSTNYSATTSTNMEYVPMVWGRDYVTSSNITALTQGKASGKFKNLLAFNEPDLAGQAAMSVDEAIGYWPQLMSTGLRLGSPAPTTPDNGWLDNFMTQANSKGYRVDFIALHFYPDFTNPNSINDIKTKITNVYNKYKKPIWITELGTVDINAWGIPTSAPVSQQAADSYMQSVVAMLESLPFVERYAWFMDKCPTDPVTKYSSLYDSNDNLTSIGKIYQTVTVNNSIFYQDANYGGTSVALPKGNYTMAQLNAAGIPNDWISSLKVPSGWTVELYQNDNFTGTKWTFTSNSSYVGSAVNDQATSIKIY</sequence>
<dbReference type="SUPFAM" id="SSF49695">
    <property type="entry name" value="gamma-Crystallin-like"/>
    <property type="match status" value="1"/>
</dbReference>
<dbReference type="InterPro" id="IPR011024">
    <property type="entry name" value="G_crystallin-like"/>
</dbReference>
<evidence type="ECO:0000313" key="5">
    <source>
        <dbReference type="Proteomes" id="UP000580568"/>
    </source>
</evidence>
<dbReference type="Gene3D" id="2.60.20.10">
    <property type="entry name" value="Crystallins"/>
    <property type="match status" value="1"/>
</dbReference>